<organism evidence="13">
    <name type="scientific">Pterocladia lucida</name>
    <name type="common">Red seaweed</name>
    <name type="synonym">Fucus lucidus</name>
    <dbReference type="NCBI Taxonomy" id="31408"/>
    <lineage>
        <taxon>Eukaryota</taxon>
        <taxon>Rhodophyta</taxon>
        <taxon>Florideophyceae</taxon>
        <taxon>Rhodymeniophycidae</taxon>
        <taxon>Gelidiales</taxon>
        <taxon>Pterocladiaceae</taxon>
        <taxon>Pterocladia</taxon>
    </lineage>
</organism>
<comment type="subcellular location">
    <subcellularLocation>
        <location evidence="7">Plastid</location>
        <location evidence="7">Chloroplast</location>
    </subcellularLocation>
</comment>
<feature type="binding site" evidence="7 9">
    <location>
        <position position="330"/>
    </location>
    <ligand>
        <name>substrate</name>
    </ligand>
</feature>
<evidence type="ECO:0000256" key="1">
    <source>
        <dbReference type="ARBA" id="ARBA00004798"/>
    </source>
</evidence>
<keyword evidence="13" id="KW-0150">Chloroplast</keyword>
<evidence type="ECO:0000256" key="2">
    <source>
        <dbReference type="ARBA" id="ARBA00008819"/>
    </source>
</evidence>
<dbReference type="Gene3D" id="3.40.1450.10">
    <property type="entry name" value="BPG-independent phosphoglycerate mutase, domain B"/>
    <property type="match status" value="1"/>
</dbReference>
<keyword evidence="5 7" id="KW-0464">Manganese</keyword>
<comment type="function">
    <text evidence="7">Catalyzes the interconversion of 2-phosphoglycerate and 3-phosphoglycerate.</text>
</comment>
<feature type="binding site" evidence="7 9">
    <location>
        <begin position="155"/>
        <end position="156"/>
    </location>
    <ligand>
        <name>substrate</name>
    </ligand>
</feature>
<evidence type="ECO:0000256" key="4">
    <source>
        <dbReference type="ARBA" id="ARBA00023152"/>
    </source>
</evidence>
<dbReference type="NCBIfam" id="TIGR01307">
    <property type="entry name" value="pgm_bpd_ind"/>
    <property type="match status" value="1"/>
</dbReference>
<dbReference type="GO" id="GO:0009507">
    <property type="term" value="C:chloroplast"/>
    <property type="evidence" value="ECO:0007669"/>
    <property type="project" value="UniProtKB-SubCell"/>
</dbReference>
<dbReference type="AlphaFoldDB" id="A0A6M3WVQ1"/>
<dbReference type="EMBL" id="MT117916">
    <property type="protein sequence ID" value="QJH88236.1"/>
    <property type="molecule type" value="Genomic_DNA"/>
</dbReference>
<proteinExistence type="inferred from homology"/>
<feature type="binding site" evidence="7 10">
    <location>
        <position position="15"/>
    </location>
    <ligand>
        <name>Mn(2+)</name>
        <dbReference type="ChEBI" id="CHEBI:29035"/>
        <label>2</label>
    </ligand>
</feature>
<accession>A0A6M3WVQ1</accession>
<comment type="similarity">
    <text evidence="2 7">Belongs to the BPG-independent phosphoglycerate mutase family.</text>
</comment>
<feature type="binding site" evidence="7 10">
    <location>
        <position position="397"/>
    </location>
    <ligand>
        <name>Mn(2+)</name>
        <dbReference type="ChEBI" id="CHEBI:29035"/>
        <label>1</label>
    </ligand>
</feature>
<dbReference type="CDD" id="cd16010">
    <property type="entry name" value="iPGM"/>
    <property type="match status" value="1"/>
</dbReference>
<dbReference type="InterPro" id="IPR011258">
    <property type="entry name" value="BPG-indep_PGM_N"/>
</dbReference>
<feature type="binding site" evidence="7 10">
    <location>
        <position position="438"/>
    </location>
    <ligand>
        <name>Mn(2+)</name>
        <dbReference type="ChEBI" id="CHEBI:29035"/>
        <label>2</label>
    </ligand>
</feature>
<dbReference type="SUPFAM" id="SSF53649">
    <property type="entry name" value="Alkaline phosphatase-like"/>
    <property type="match status" value="1"/>
</dbReference>
<feature type="domain" description="Metalloenzyme" evidence="11">
    <location>
        <begin position="7"/>
        <end position="496"/>
    </location>
</feature>
<feature type="binding site" evidence="7 9">
    <location>
        <position position="193"/>
    </location>
    <ligand>
        <name>substrate</name>
    </ligand>
</feature>
<evidence type="ECO:0000259" key="11">
    <source>
        <dbReference type="Pfam" id="PF01676"/>
    </source>
</evidence>
<dbReference type="PANTHER" id="PTHR31637">
    <property type="entry name" value="2,3-BISPHOSPHOGLYCERATE-INDEPENDENT PHOSPHOGLYCERATE MUTASE"/>
    <property type="match status" value="1"/>
</dbReference>
<evidence type="ECO:0000256" key="9">
    <source>
        <dbReference type="PIRSR" id="PIRSR001492-2"/>
    </source>
</evidence>
<dbReference type="GO" id="GO:0006096">
    <property type="term" value="P:glycolytic process"/>
    <property type="evidence" value="ECO:0007669"/>
    <property type="project" value="UniProtKB-UniRule"/>
</dbReference>
<comment type="cofactor">
    <cofactor evidence="7">
        <name>Mn(2+)</name>
        <dbReference type="ChEBI" id="CHEBI:29035"/>
    </cofactor>
    <text evidence="7">Binds 2 manganese ions per subunit.</text>
</comment>
<reference evidence="13" key="1">
    <citation type="journal article" date="2020" name="J. Phycol.">
        <title>The Organelle Genomes in the Photosynthetic Red Algal Parasite Pterocladiophila hemisphaerica (Florideophyceae, Rhodophyta) Have Elevated Substitution Rates and Extreme Gene Loss in the Plastid Genome.</title>
        <authorList>
            <person name="Preuss M."/>
            <person name="Verbruggen H."/>
            <person name="Zuccarello G.C."/>
        </authorList>
    </citation>
    <scope>NUCLEOTIDE SEQUENCE</scope>
</reference>
<dbReference type="UniPathway" id="UPA00109">
    <property type="reaction ID" value="UER00186"/>
</dbReference>
<dbReference type="Pfam" id="PF01676">
    <property type="entry name" value="Metalloenzyme"/>
    <property type="match status" value="1"/>
</dbReference>
<evidence type="ECO:0000256" key="10">
    <source>
        <dbReference type="PIRSR" id="PIRSR001492-3"/>
    </source>
</evidence>
<dbReference type="InterPro" id="IPR005995">
    <property type="entry name" value="Pgm_bpd_ind"/>
</dbReference>
<dbReference type="HAMAP" id="MF_01038">
    <property type="entry name" value="GpmI"/>
    <property type="match status" value="1"/>
</dbReference>
<dbReference type="Gene3D" id="3.40.720.10">
    <property type="entry name" value="Alkaline Phosphatase, subunit A"/>
    <property type="match status" value="1"/>
</dbReference>
<evidence type="ECO:0000256" key="6">
    <source>
        <dbReference type="ARBA" id="ARBA00023235"/>
    </source>
</evidence>
<feature type="binding site" evidence="7 9">
    <location>
        <begin position="257"/>
        <end position="260"/>
    </location>
    <ligand>
        <name>substrate</name>
    </ligand>
</feature>
<dbReference type="InterPro" id="IPR006124">
    <property type="entry name" value="Metalloenzyme"/>
</dbReference>
<dbReference type="GO" id="GO:0030145">
    <property type="term" value="F:manganese ion binding"/>
    <property type="evidence" value="ECO:0007669"/>
    <property type="project" value="UniProtKB-UniRule"/>
</dbReference>
<dbReference type="EC" id="5.4.2.12" evidence="7"/>
<keyword evidence="6 7" id="KW-0413">Isomerase</keyword>
<feature type="binding site" evidence="7 9">
    <location>
        <position position="187"/>
    </location>
    <ligand>
        <name>substrate</name>
    </ligand>
</feature>
<dbReference type="InterPro" id="IPR036646">
    <property type="entry name" value="PGAM_B_sf"/>
</dbReference>
<keyword evidence="3 7" id="KW-0479">Metal-binding</keyword>
<keyword evidence="13" id="KW-0934">Plastid</keyword>
<feature type="binding site" evidence="7 10">
    <location>
        <position position="401"/>
    </location>
    <ligand>
        <name>Mn(2+)</name>
        <dbReference type="ChEBI" id="CHEBI:29035"/>
        <label>1</label>
    </ligand>
</feature>
<dbReference type="FunFam" id="3.40.1450.10:FF:000002">
    <property type="entry name" value="2,3-bisphosphoglycerate-independent phosphoglycerate mutase"/>
    <property type="match status" value="1"/>
</dbReference>
<evidence type="ECO:0000259" key="12">
    <source>
        <dbReference type="Pfam" id="PF06415"/>
    </source>
</evidence>
<name>A0A6M3WVQ1_PTELU</name>
<dbReference type="PANTHER" id="PTHR31637:SF0">
    <property type="entry name" value="2,3-BISPHOSPHOGLYCERATE-INDEPENDENT PHOSPHOGLYCERATE MUTASE"/>
    <property type="match status" value="1"/>
</dbReference>
<evidence type="ECO:0000256" key="7">
    <source>
        <dbReference type="HAMAP-Rule" id="MF_01038"/>
    </source>
</evidence>
<protein>
    <recommendedName>
        <fullName evidence="7">2,3-bisphosphoglycerate-independent phosphoglycerate mutase</fullName>
        <shortName evidence="7">BPG-independent PGAM</shortName>
        <shortName evidence="7">Phosphoglyceromutase</shortName>
        <shortName evidence="7">iPGM</shortName>
        <ecNumber evidence="7">5.4.2.12</ecNumber>
    </recommendedName>
</protein>
<comment type="catalytic activity">
    <reaction evidence="7">
        <text>(2R)-2-phosphoglycerate = (2R)-3-phosphoglycerate</text>
        <dbReference type="Rhea" id="RHEA:15901"/>
        <dbReference type="ChEBI" id="CHEBI:58272"/>
        <dbReference type="ChEBI" id="CHEBI:58289"/>
        <dbReference type="EC" id="5.4.2.12"/>
    </reaction>
</comment>
<gene>
    <name evidence="13" type="primary">pgmA</name>
    <name evidence="7" type="synonym">gpmI</name>
</gene>
<dbReference type="GO" id="GO:0004619">
    <property type="term" value="F:phosphoglycerate mutase activity"/>
    <property type="evidence" value="ECO:0007669"/>
    <property type="project" value="UniProtKB-UniRule"/>
</dbReference>
<feature type="binding site" evidence="7 10">
    <location>
        <position position="439"/>
    </location>
    <ligand>
        <name>Mn(2+)</name>
        <dbReference type="ChEBI" id="CHEBI:29035"/>
        <label>2</label>
    </ligand>
</feature>
<dbReference type="GO" id="GO:0005829">
    <property type="term" value="C:cytosol"/>
    <property type="evidence" value="ECO:0007669"/>
    <property type="project" value="TreeGrafter"/>
</dbReference>
<sequence>MHNQLIKPITLIILDGWGHSENTEGNAIKIANTPTLDKLINEWPNTLLHTSGQYVGLPNKQMGNSEVGHTTIGAGRIINQDLVRINQEIAQGTFTKNIILNNLCNQTYSKNNKLHLIGLCSDGGVHSHINHLIALIEMLKDKHNNICIHIITDGRDTEAYSAKTYIKTIQEKTSSYSNINICTLSGRYYSMDRDCRWSRIEKAYSVLTEDDTNYIDNPLTIIDNYYQEGISDEFIPPTRIKKGCIYDGDSIIFFNFRPDRIRQLLHTFVEPSFKGFQTKHLHNLHVATFTQYDSNLNIPIAFPSPSKINFLGEIISNNKMKQFRLAETEKYAHVTYFFNGGIEEPFPGEDRELISSPQVETYDLKPRMSADKITNRAIEIIDKKIYQFIVINYANPDMVGHTGNFNATIEAIEMIDECIKKLIYHTKKLHNTLIITADHGNAEFMLTKDKQPCKSHSTNPVPFILIENHDRKHGNLRDNGSLADIAPTILNLLKIEIPPEMNGKSLLNIYS</sequence>
<dbReference type="PIRSF" id="PIRSF001492">
    <property type="entry name" value="IPGAM"/>
    <property type="match status" value="1"/>
</dbReference>
<dbReference type="InterPro" id="IPR017850">
    <property type="entry name" value="Alkaline_phosphatase_core_sf"/>
</dbReference>
<feature type="binding site" evidence="7 10">
    <location>
        <position position="456"/>
    </location>
    <ligand>
        <name>Mn(2+)</name>
        <dbReference type="ChEBI" id="CHEBI:29035"/>
        <label>1</label>
    </ligand>
</feature>
<keyword evidence="4 7" id="KW-0324">Glycolysis</keyword>
<evidence type="ECO:0000256" key="3">
    <source>
        <dbReference type="ARBA" id="ARBA00022723"/>
    </source>
</evidence>
<dbReference type="GO" id="GO:0006007">
    <property type="term" value="P:glucose catabolic process"/>
    <property type="evidence" value="ECO:0007669"/>
    <property type="project" value="InterPro"/>
</dbReference>
<comment type="pathway">
    <text evidence="1 7">Carbohydrate degradation; glycolysis; pyruvate from D-glyceraldehyde 3-phosphate: step 3/5.</text>
</comment>
<feature type="binding site" evidence="7 10">
    <location>
        <position position="65"/>
    </location>
    <ligand>
        <name>Mn(2+)</name>
        <dbReference type="ChEBI" id="CHEBI:29035"/>
        <label>2</label>
    </ligand>
</feature>
<dbReference type="Pfam" id="PF06415">
    <property type="entry name" value="iPGM_N"/>
    <property type="match status" value="1"/>
</dbReference>
<evidence type="ECO:0000313" key="13">
    <source>
        <dbReference type="EMBL" id="QJH88236.1"/>
    </source>
</evidence>
<feature type="active site" description="Phosphoserine intermediate" evidence="7 8">
    <location>
        <position position="65"/>
    </location>
</feature>
<dbReference type="SUPFAM" id="SSF64158">
    <property type="entry name" value="2,3-Bisphosphoglycerate-independent phosphoglycerate mutase, substrate-binding domain"/>
    <property type="match status" value="1"/>
</dbReference>
<evidence type="ECO:0000256" key="5">
    <source>
        <dbReference type="ARBA" id="ARBA00023211"/>
    </source>
</evidence>
<geneLocation type="chloroplast" evidence="13"/>
<evidence type="ECO:0000256" key="8">
    <source>
        <dbReference type="PIRSR" id="PIRSR001492-1"/>
    </source>
</evidence>
<feature type="domain" description="BPG-independent PGAM N-terminal" evidence="12">
    <location>
        <begin position="85"/>
        <end position="293"/>
    </location>
</feature>
<feature type="binding site" evidence="7 9">
    <location>
        <position position="126"/>
    </location>
    <ligand>
        <name>substrate</name>
    </ligand>
</feature>